<evidence type="ECO:0000256" key="1">
    <source>
        <dbReference type="ARBA" id="ARBA00023015"/>
    </source>
</evidence>
<dbReference type="PANTHER" id="PTHR43537:SF6">
    <property type="entry name" value="HTH-TYPE TRANSCRIPTIONAL REPRESSOR RSPR"/>
    <property type="match status" value="1"/>
</dbReference>
<keyword evidence="2 5" id="KW-0238">DNA-binding</keyword>
<dbReference type="SMART" id="SM00895">
    <property type="entry name" value="FCD"/>
    <property type="match status" value="1"/>
</dbReference>
<evidence type="ECO:0000313" key="5">
    <source>
        <dbReference type="EMBL" id="SDH51971.1"/>
    </source>
</evidence>
<dbReference type="AlphaFoldDB" id="A0A1G8D2R3"/>
<dbReference type="PROSITE" id="PS50949">
    <property type="entry name" value="HTH_GNTR"/>
    <property type="match status" value="1"/>
</dbReference>
<dbReference type="SMART" id="SM00345">
    <property type="entry name" value="HTH_GNTR"/>
    <property type="match status" value="1"/>
</dbReference>
<organism evidence="5 6">
    <name type="scientific">Propionivibrio dicarboxylicus</name>
    <dbReference type="NCBI Taxonomy" id="83767"/>
    <lineage>
        <taxon>Bacteria</taxon>
        <taxon>Pseudomonadati</taxon>
        <taxon>Pseudomonadota</taxon>
        <taxon>Betaproteobacteria</taxon>
        <taxon>Rhodocyclales</taxon>
        <taxon>Rhodocyclaceae</taxon>
        <taxon>Propionivibrio</taxon>
    </lineage>
</organism>
<dbReference type="EMBL" id="FNCY01000006">
    <property type="protein sequence ID" value="SDH51971.1"/>
    <property type="molecule type" value="Genomic_DNA"/>
</dbReference>
<dbReference type="Pfam" id="PF07729">
    <property type="entry name" value="FCD"/>
    <property type="match status" value="1"/>
</dbReference>
<dbReference type="PANTHER" id="PTHR43537">
    <property type="entry name" value="TRANSCRIPTIONAL REGULATOR, GNTR FAMILY"/>
    <property type="match status" value="1"/>
</dbReference>
<dbReference type="InterPro" id="IPR036390">
    <property type="entry name" value="WH_DNA-bd_sf"/>
</dbReference>
<dbReference type="OrthoDB" id="9788098at2"/>
<dbReference type="SUPFAM" id="SSF46785">
    <property type="entry name" value="Winged helix' DNA-binding domain"/>
    <property type="match status" value="1"/>
</dbReference>
<dbReference type="GO" id="GO:0003677">
    <property type="term" value="F:DNA binding"/>
    <property type="evidence" value="ECO:0007669"/>
    <property type="project" value="UniProtKB-KW"/>
</dbReference>
<sequence length="234" mass="26203">MNVKKALSNLRGFQQIEPVSIGTQLYRHLRSAIIRGEVLPGQALSEAETAKQFSTSRQPVREAFIKLAEERLVVIQPQRGTFVVKISVPDVLDARFVREAIEVAVVMEASTQARPETVASLRKIIDQQREVQHGHNDEFLALDEEFHRTLALSVGRAHAWRVIEGIKAQMDRIRYLSLDDATPTPLLVEQHSRIVDGIEAGDPTAATAALRTHLRQIMISLPSIAAKFPDMFEQ</sequence>
<dbReference type="STRING" id="83767.SAMN05660652_01809"/>
<keyword evidence="3" id="KW-0804">Transcription</keyword>
<dbReference type="InterPro" id="IPR000524">
    <property type="entry name" value="Tscrpt_reg_HTH_GntR"/>
</dbReference>
<accession>A0A1G8D2R3</accession>
<dbReference type="GO" id="GO:0003700">
    <property type="term" value="F:DNA-binding transcription factor activity"/>
    <property type="evidence" value="ECO:0007669"/>
    <property type="project" value="InterPro"/>
</dbReference>
<feature type="domain" description="HTH gntR-type" evidence="4">
    <location>
        <begin position="19"/>
        <end position="86"/>
    </location>
</feature>
<proteinExistence type="predicted"/>
<evidence type="ECO:0000259" key="4">
    <source>
        <dbReference type="PROSITE" id="PS50949"/>
    </source>
</evidence>
<protein>
    <submittedName>
        <fullName evidence="5">DNA-binding transcriptional regulator, GntR family</fullName>
    </submittedName>
</protein>
<dbReference type="Gene3D" id="1.20.120.530">
    <property type="entry name" value="GntR ligand-binding domain-like"/>
    <property type="match status" value="1"/>
</dbReference>
<dbReference type="Gene3D" id="1.10.10.10">
    <property type="entry name" value="Winged helix-like DNA-binding domain superfamily/Winged helix DNA-binding domain"/>
    <property type="match status" value="1"/>
</dbReference>
<reference evidence="5 6" key="1">
    <citation type="submission" date="2016-10" db="EMBL/GenBank/DDBJ databases">
        <authorList>
            <person name="de Groot N.N."/>
        </authorList>
    </citation>
    <scope>NUCLEOTIDE SEQUENCE [LARGE SCALE GENOMIC DNA]</scope>
    <source>
        <strain evidence="5 6">DSM 5885</strain>
    </source>
</reference>
<dbReference type="InterPro" id="IPR036388">
    <property type="entry name" value="WH-like_DNA-bd_sf"/>
</dbReference>
<evidence type="ECO:0000313" key="6">
    <source>
        <dbReference type="Proteomes" id="UP000198607"/>
    </source>
</evidence>
<keyword evidence="6" id="KW-1185">Reference proteome</keyword>
<dbReference type="CDD" id="cd07377">
    <property type="entry name" value="WHTH_GntR"/>
    <property type="match status" value="1"/>
</dbReference>
<dbReference type="Proteomes" id="UP000198607">
    <property type="component" value="Unassembled WGS sequence"/>
</dbReference>
<evidence type="ECO:0000256" key="2">
    <source>
        <dbReference type="ARBA" id="ARBA00023125"/>
    </source>
</evidence>
<dbReference type="SUPFAM" id="SSF48008">
    <property type="entry name" value="GntR ligand-binding domain-like"/>
    <property type="match status" value="1"/>
</dbReference>
<dbReference type="InterPro" id="IPR008920">
    <property type="entry name" value="TF_FadR/GntR_C"/>
</dbReference>
<name>A0A1G8D2R3_9RHOO</name>
<evidence type="ECO:0000256" key="3">
    <source>
        <dbReference type="ARBA" id="ARBA00023163"/>
    </source>
</evidence>
<dbReference type="InterPro" id="IPR011711">
    <property type="entry name" value="GntR_C"/>
</dbReference>
<gene>
    <name evidence="5" type="ORF">SAMN05660652_01809</name>
</gene>
<dbReference type="RefSeq" id="WP_091936768.1">
    <property type="nucleotide sequence ID" value="NZ_FNCY01000006.1"/>
</dbReference>
<dbReference type="Pfam" id="PF00392">
    <property type="entry name" value="GntR"/>
    <property type="match status" value="1"/>
</dbReference>
<keyword evidence="1" id="KW-0805">Transcription regulation</keyword>